<gene>
    <name evidence="1" type="ORF">SCF082_LOCUS35345</name>
</gene>
<reference evidence="1 2" key="1">
    <citation type="submission" date="2024-02" db="EMBL/GenBank/DDBJ databases">
        <authorList>
            <person name="Chen Y."/>
            <person name="Shah S."/>
            <person name="Dougan E. K."/>
            <person name="Thang M."/>
            <person name="Chan C."/>
        </authorList>
    </citation>
    <scope>NUCLEOTIDE SEQUENCE [LARGE SCALE GENOMIC DNA]</scope>
</reference>
<protein>
    <submittedName>
        <fullName evidence="1">Uncharacterized protein</fullName>
    </submittedName>
</protein>
<evidence type="ECO:0000313" key="2">
    <source>
        <dbReference type="Proteomes" id="UP001642464"/>
    </source>
</evidence>
<dbReference type="Proteomes" id="UP001642464">
    <property type="component" value="Unassembled WGS sequence"/>
</dbReference>
<proteinExistence type="predicted"/>
<keyword evidence="2" id="KW-1185">Reference proteome</keyword>
<accession>A0ABP0P7A6</accession>
<organism evidence="1 2">
    <name type="scientific">Durusdinium trenchii</name>
    <dbReference type="NCBI Taxonomy" id="1381693"/>
    <lineage>
        <taxon>Eukaryota</taxon>
        <taxon>Sar</taxon>
        <taxon>Alveolata</taxon>
        <taxon>Dinophyceae</taxon>
        <taxon>Suessiales</taxon>
        <taxon>Symbiodiniaceae</taxon>
        <taxon>Durusdinium</taxon>
    </lineage>
</organism>
<name>A0ABP0P7A6_9DINO</name>
<evidence type="ECO:0000313" key="1">
    <source>
        <dbReference type="EMBL" id="CAK9071392.1"/>
    </source>
</evidence>
<sequence>MSTQALFPLPVPKLGVFKNYKCGSRERKKRAFDRAFHVCVMAFIFWHADYKHIPISSIARTPNDAQQEALMNLKRMLRAFGSSEEEFSVPKSGRRITSLISMLSDLSEFVTWEGLGGDIYSGVYPGSQEGYRTVVEVPRDLDRADELRPYRTLDPSRLTLSGKAEWDPQEYLSDKLWMAFNEPESLRWTASVATDDVPNLSKEKYHMVKDLALLWDVNGLLYIHEPAEEGMELSMRLGMITVGAPVQKRLALAFVSLTLASSRFSTDALQASLIGGWVNAVLYRRPAMSLIYDLYKTPLSDVHETPRLIHLTRSMAQELLLLSVLCPFWVTDISAIPQSRCYSTDSSDSKGAVVSCPISAELATVLCRTGRKKTTYSRMLTREETLLRKLDWSREEFQDLPDGRRDEDPGPERPRAFRFHFIEVCGGAGRVSHFMRMYGWNVGPVIDIDRSPAYDFSLLRVLQWLAHLIENDLLGSFMVPGLLEQPRRSKMRKLQEWQRLLNLKRASEVWTASCMWGSPHQKEFVFLVCCMDASNLHRKCDRSHDHIRIEGKWTKKSATYTEELASGLAYSFDRALRRKMKALEIKASGLESPLCNEIILASRWSLEKVWRWKRPMHINIQEALAAERLFKQEAIIRPKTRFPVIMDSNVGILAHPDLSLDLTLWTLMRLADLELPQGRPVLPATQKRRDFLLEQFASWLKGHDMSLDEILLTTTPDIEALNVMLEKYGRELYRHQIARLDHPQLLKTIEVAFQDLEPWQQLWPASPQTMRLRFNKLLKATGLDQLPDGISRGIDLGSLRAGGASWLLLSSEDSEMTRRRGRWITTKVMEIYVQEAWSVQFMPKLPRQVKQQIWNGAQLFPSALEYVTTWKAASIPESAWPLLFLNAARDFELNIMGVKKMGGVAPLFPRGVCAPPFTVLVVTDGWAGVPGVPNHSTPGKKVVTLPDDTDAKPGGDDSWQACFRTRHMVLRGP</sequence>
<comment type="caution">
    <text evidence="1">The sequence shown here is derived from an EMBL/GenBank/DDBJ whole genome shotgun (WGS) entry which is preliminary data.</text>
</comment>
<dbReference type="EMBL" id="CAXAMM010033447">
    <property type="protein sequence ID" value="CAK9071392.1"/>
    <property type="molecule type" value="Genomic_DNA"/>
</dbReference>